<evidence type="ECO:0000313" key="1">
    <source>
        <dbReference type="EMBL" id="RAP03770.1"/>
    </source>
</evidence>
<dbReference type="RefSeq" id="WP_112149249.1">
    <property type="nucleotide sequence ID" value="NZ_NGJK01000005.1"/>
</dbReference>
<reference evidence="1 2" key="1">
    <citation type="submission" date="2017-05" db="EMBL/GenBank/DDBJ databases">
        <title>Host range expansion of the Methanosphaera genus to humans and monogastric animals involves recent and extensive reduction in genome content.</title>
        <authorList>
            <person name="Hoedt E.C."/>
            <person name="Volmer J.G."/>
            <person name="Parks D.H."/>
            <person name="Rosewarne C.P."/>
            <person name="Denman S.E."/>
            <person name="Mcsweeney C.S."/>
            <person name="O Cuiv P."/>
            <person name="Hugenholtz P."/>
            <person name="Tyson G.W."/>
            <person name="Morrison M."/>
        </authorList>
    </citation>
    <scope>NUCLEOTIDE SEQUENCE [LARGE SCALE GENOMIC DNA]</scope>
    <source>
        <strain evidence="1 2">PA5</strain>
    </source>
</reference>
<comment type="caution">
    <text evidence="1">The sequence shown here is derived from an EMBL/GenBank/DDBJ whole genome shotgun (WGS) entry which is preliminary data.</text>
</comment>
<gene>
    <name evidence="1" type="ORF">CA615_00345</name>
</gene>
<dbReference type="EMBL" id="NGJK01000005">
    <property type="protein sequence ID" value="RAP03770.1"/>
    <property type="molecule type" value="Genomic_DNA"/>
</dbReference>
<accession>A0A328QAP0</accession>
<dbReference type="SUPFAM" id="SSF56784">
    <property type="entry name" value="HAD-like"/>
    <property type="match status" value="1"/>
</dbReference>
<dbReference type="InterPro" id="IPR023214">
    <property type="entry name" value="HAD_sf"/>
</dbReference>
<dbReference type="Gene3D" id="1.10.3870.10">
    <property type="entry name" value="AF1437-like domain superfamily"/>
    <property type="match status" value="1"/>
</dbReference>
<protein>
    <recommendedName>
        <fullName evidence="3">Energy-converting hydrogenase A, subunit R</fullName>
    </recommendedName>
</protein>
<dbReference type="Gene3D" id="3.40.50.1000">
    <property type="entry name" value="HAD superfamily/HAD-like"/>
    <property type="match status" value="1"/>
</dbReference>
<proteinExistence type="predicted"/>
<evidence type="ECO:0008006" key="3">
    <source>
        <dbReference type="Google" id="ProtNLM"/>
    </source>
</evidence>
<dbReference type="AlphaFoldDB" id="A0A328QAP0"/>
<dbReference type="InterPro" id="IPR036412">
    <property type="entry name" value="HAD-like_sf"/>
</dbReference>
<evidence type="ECO:0000313" key="2">
    <source>
        <dbReference type="Proteomes" id="UP000248557"/>
    </source>
</evidence>
<sequence>MNDKFYVTDCEGPLSINDNAYEISDFFIPEGGHFFSILSNYDDMLVEENTEGYLAGSTLKLILPFFKAYGLTEKDLIEFSEDNIFMIDGAYNMIKYIQSIMPCYIVSTSYNQYIKALSDKTGFIYENTYSTNLQLDKYDLKQEEQDKLLDIHDNILFDSSFENIHRIFTNVISKMEINNLIESVKPVGGIGKRDAILDIIDKNNYKPENLMYSGDSITDKEALEYARDNGGLSISFNGNIHSIESASISIASTNNLILAVIADIFNKKGKSAVYDFINDYNNESLETILNCSDNIEITQQLLVNKPSIDIVTNDNKETLNNMTKVVRDKVRGKNIGNLG</sequence>
<dbReference type="Proteomes" id="UP000248557">
    <property type="component" value="Unassembled WGS sequence"/>
</dbReference>
<name>A0A328QAP0_9EURY</name>
<organism evidence="1 2">
    <name type="scientific">Methanosphaera stadtmanae</name>
    <dbReference type="NCBI Taxonomy" id="2317"/>
    <lineage>
        <taxon>Archaea</taxon>
        <taxon>Methanobacteriati</taxon>
        <taxon>Methanobacteriota</taxon>
        <taxon>Methanomada group</taxon>
        <taxon>Methanobacteria</taxon>
        <taxon>Methanobacteriales</taxon>
        <taxon>Methanobacteriaceae</taxon>
        <taxon>Methanosphaera</taxon>
    </lineage>
</organism>